<organism evidence="12 13">
    <name type="scientific">Candidatus Desulfatibia vada</name>
    <dbReference type="NCBI Taxonomy" id="2841696"/>
    <lineage>
        <taxon>Bacteria</taxon>
        <taxon>Pseudomonadati</taxon>
        <taxon>Thermodesulfobacteriota</taxon>
        <taxon>Desulfobacteria</taxon>
        <taxon>Desulfobacterales</taxon>
        <taxon>Desulfobacterales incertae sedis</taxon>
        <taxon>Candidatus Desulfatibia</taxon>
    </lineage>
</organism>
<comment type="function">
    <text evidence="9">Cell wall formation. Catalyzes the addition of glutamate to the nucleotide precursor UDP-N-acetylmuramoyl-L-alanine (UMA).</text>
</comment>
<evidence type="ECO:0000259" key="10">
    <source>
        <dbReference type="Pfam" id="PF02875"/>
    </source>
</evidence>
<dbReference type="SUPFAM" id="SSF53623">
    <property type="entry name" value="MurD-like peptide ligases, catalytic domain"/>
    <property type="match status" value="1"/>
</dbReference>
<feature type="domain" description="Mur ligase central" evidence="11">
    <location>
        <begin position="113"/>
        <end position="301"/>
    </location>
</feature>
<evidence type="ECO:0000256" key="9">
    <source>
        <dbReference type="RuleBase" id="RU003664"/>
    </source>
</evidence>
<evidence type="ECO:0000256" key="3">
    <source>
        <dbReference type="ARBA" id="ARBA00022490"/>
    </source>
</evidence>
<dbReference type="GO" id="GO:0005524">
    <property type="term" value="F:ATP binding"/>
    <property type="evidence" value="ECO:0007669"/>
    <property type="project" value="UniProtKB-KW"/>
</dbReference>
<keyword evidence="9" id="KW-0573">Peptidoglycan synthesis</keyword>
<evidence type="ECO:0000256" key="1">
    <source>
        <dbReference type="ARBA" id="ARBA00004496"/>
    </source>
</evidence>
<name>A0A8J6TL51_9BACT</name>
<keyword evidence="4 12" id="KW-0436">Ligase</keyword>
<dbReference type="InterPro" id="IPR013221">
    <property type="entry name" value="Mur_ligase_cen"/>
</dbReference>
<dbReference type="EC" id="6.3.2.9" evidence="9"/>
<reference evidence="12 13" key="1">
    <citation type="submission" date="2020-08" db="EMBL/GenBank/DDBJ databases">
        <title>Bridging the membrane lipid divide: bacteria of the FCB group superphylum have the potential to synthesize archaeal ether lipids.</title>
        <authorList>
            <person name="Villanueva L."/>
            <person name="Von Meijenfeldt F.A.B."/>
            <person name="Westbye A.B."/>
            <person name="Yadav S."/>
            <person name="Hopmans E.C."/>
            <person name="Dutilh B.E."/>
            <person name="Sinninghe Damste J.S."/>
        </authorList>
    </citation>
    <scope>NUCLEOTIDE SEQUENCE [LARGE SCALE GENOMIC DNA]</scope>
    <source>
        <strain evidence="12">NIOZ-UU17</strain>
    </source>
</reference>
<dbReference type="EMBL" id="JACNIG010000250">
    <property type="protein sequence ID" value="MBC8432859.1"/>
    <property type="molecule type" value="Genomic_DNA"/>
</dbReference>
<comment type="caution">
    <text evidence="12">The sequence shown here is derived from an EMBL/GenBank/DDBJ whole genome shotgun (WGS) entry which is preliminary data.</text>
</comment>
<dbReference type="SUPFAM" id="SSF53244">
    <property type="entry name" value="MurD-like peptide ligases, peptide-binding domain"/>
    <property type="match status" value="1"/>
</dbReference>
<dbReference type="GO" id="GO:0004326">
    <property type="term" value="F:tetrahydrofolylpolyglutamate synthase activity"/>
    <property type="evidence" value="ECO:0007669"/>
    <property type="project" value="InterPro"/>
</dbReference>
<dbReference type="Gene3D" id="3.40.50.720">
    <property type="entry name" value="NAD(P)-binding Rossmann-like Domain"/>
    <property type="match status" value="1"/>
</dbReference>
<dbReference type="Gene3D" id="3.90.190.20">
    <property type="entry name" value="Mur ligase, C-terminal domain"/>
    <property type="match status" value="1"/>
</dbReference>
<gene>
    <name evidence="12" type="primary">murD</name>
    <name evidence="12" type="ORF">H8D96_13190</name>
</gene>
<dbReference type="InterPro" id="IPR005762">
    <property type="entry name" value="MurD"/>
</dbReference>
<keyword evidence="7" id="KW-0067">ATP-binding</keyword>
<evidence type="ECO:0000256" key="8">
    <source>
        <dbReference type="ARBA" id="ARBA00023306"/>
    </source>
</evidence>
<dbReference type="PROSITE" id="PS01011">
    <property type="entry name" value="FOLYLPOLYGLU_SYNT_1"/>
    <property type="match status" value="1"/>
</dbReference>
<dbReference type="InterPro" id="IPR036565">
    <property type="entry name" value="Mur-like_cat_sf"/>
</dbReference>
<dbReference type="AlphaFoldDB" id="A0A8J6TL51"/>
<dbReference type="GO" id="GO:0008764">
    <property type="term" value="F:UDP-N-acetylmuramoylalanine-D-glutamate ligase activity"/>
    <property type="evidence" value="ECO:0007669"/>
    <property type="project" value="UniProtKB-EC"/>
</dbReference>
<dbReference type="GO" id="GO:0071555">
    <property type="term" value="P:cell wall organization"/>
    <property type="evidence" value="ECO:0007669"/>
    <property type="project" value="UniProtKB-KW"/>
</dbReference>
<dbReference type="Gene3D" id="3.40.1190.10">
    <property type="entry name" value="Mur-like, catalytic domain"/>
    <property type="match status" value="1"/>
</dbReference>
<evidence type="ECO:0000256" key="2">
    <source>
        <dbReference type="ARBA" id="ARBA00004752"/>
    </source>
</evidence>
<proteinExistence type="inferred from homology"/>
<accession>A0A8J6TL51</accession>
<keyword evidence="9" id="KW-0961">Cell wall biogenesis/degradation</keyword>
<dbReference type="Proteomes" id="UP000605201">
    <property type="component" value="Unassembled WGS sequence"/>
</dbReference>
<dbReference type="Pfam" id="PF08245">
    <property type="entry name" value="Mur_ligase_M"/>
    <property type="match status" value="1"/>
</dbReference>
<dbReference type="GO" id="GO:0008360">
    <property type="term" value="P:regulation of cell shape"/>
    <property type="evidence" value="ECO:0007669"/>
    <property type="project" value="UniProtKB-KW"/>
</dbReference>
<evidence type="ECO:0000256" key="6">
    <source>
        <dbReference type="ARBA" id="ARBA00022741"/>
    </source>
</evidence>
<dbReference type="GO" id="GO:0005737">
    <property type="term" value="C:cytoplasm"/>
    <property type="evidence" value="ECO:0007669"/>
    <property type="project" value="UniProtKB-SubCell"/>
</dbReference>
<evidence type="ECO:0000256" key="4">
    <source>
        <dbReference type="ARBA" id="ARBA00022598"/>
    </source>
</evidence>
<keyword evidence="3" id="KW-0963">Cytoplasm</keyword>
<keyword evidence="8 9" id="KW-0131">Cell cycle</keyword>
<dbReference type="Pfam" id="PF21799">
    <property type="entry name" value="MurD-like_N"/>
    <property type="match status" value="1"/>
</dbReference>
<dbReference type="InterPro" id="IPR004101">
    <property type="entry name" value="Mur_ligase_C"/>
</dbReference>
<feature type="domain" description="Mur ligase C-terminal" evidence="10">
    <location>
        <begin position="323"/>
        <end position="436"/>
    </location>
</feature>
<dbReference type="HAMAP" id="MF_00639">
    <property type="entry name" value="MurD"/>
    <property type="match status" value="1"/>
</dbReference>
<keyword evidence="6" id="KW-0547">Nucleotide-binding</keyword>
<dbReference type="PANTHER" id="PTHR43692">
    <property type="entry name" value="UDP-N-ACETYLMURAMOYLALANINE--D-GLUTAMATE LIGASE"/>
    <property type="match status" value="1"/>
</dbReference>
<evidence type="ECO:0000313" key="12">
    <source>
        <dbReference type="EMBL" id="MBC8432859.1"/>
    </source>
</evidence>
<dbReference type="PANTHER" id="PTHR43692:SF1">
    <property type="entry name" value="UDP-N-ACETYLMURAMOYLALANINE--D-GLUTAMATE LIGASE"/>
    <property type="match status" value="1"/>
</dbReference>
<feature type="non-terminal residue" evidence="12">
    <location>
        <position position="461"/>
    </location>
</feature>
<dbReference type="GO" id="GO:0051301">
    <property type="term" value="P:cell division"/>
    <property type="evidence" value="ECO:0007669"/>
    <property type="project" value="UniProtKB-KW"/>
</dbReference>
<dbReference type="InterPro" id="IPR036615">
    <property type="entry name" value="Mur_ligase_C_dom_sf"/>
</dbReference>
<protein>
    <recommendedName>
        <fullName evidence="9">UDP-N-acetylmuramoylalanine--D-glutamate ligase</fullName>
        <ecNumber evidence="9">6.3.2.9</ecNumber>
    </recommendedName>
</protein>
<evidence type="ECO:0000313" key="13">
    <source>
        <dbReference type="Proteomes" id="UP000605201"/>
    </source>
</evidence>
<dbReference type="SUPFAM" id="SSF51984">
    <property type="entry name" value="MurCD N-terminal domain"/>
    <property type="match status" value="1"/>
</dbReference>
<evidence type="ECO:0000256" key="7">
    <source>
        <dbReference type="ARBA" id="ARBA00022840"/>
    </source>
</evidence>
<dbReference type="Pfam" id="PF02875">
    <property type="entry name" value="Mur_ligase_C"/>
    <property type="match status" value="1"/>
</dbReference>
<dbReference type="GO" id="GO:0009252">
    <property type="term" value="P:peptidoglycan biosynthetic process"/>
    <property type="evidence" value="ECO:0007669"/>
    <property type="project" value="UniProtKB-UniPathway"/>
</dbReference>
<dbReference type="NCBIfam" id="TIGR01087">
    <property type="entry name" value="murD"/>
    <property type="match status" value="1"/>
</dbReference>
<evidence type="ECO:0000256" key="5">
    <source>
        <dbReference type="ARBA" id="ARBA00022618"/>
    </source>
</evidence>
<dbReference type="InterPro" id="IPR018109">
    <property type="entry name" value="Folylpolyglutamate_synth_CS"/>
</dbReference>
<comment type="catalytic activity">
    <reaction evidence="9">
        <text>UDP-N-acetyl-alpha-D-muramoyl-L-alanine + D-glutamate + ATP = UDP-N-acetyl-alpha-D-muramoyl-L-alanyl-D-glutamate + ADP + phosphate + H(+)</text>
        <dbReference type="Rhea" id="RHEA:16429"/>
        <dbReference type="ChEBI" id="CHEBI:15378"/>
        <dbReference type="ChEBI" id="CHEBI:29986"/>
        <dbReference type="ChEBI" id="CHEBI:30616"/>
        <dbReference type="ChEBI" id="CHEBI:43474"/>
        <dbReference type="ChEBI" id="CHEBI:83898"/>
        <dbReference type="ChEBI" id="CHEBI:83900"/>
        <dbReference type="ChEBI" id="CHEBI:456216"/>
        <dbReference type="EC" id="6.3.2.9"/>
    </reaction>
</comment>
<evidence type="ECO:0000259" key="11">
    <source>
        <dbReference type="Pfam" id="PF08245"/>
    </source>
</evidence>
<sequence>MNLANKKILIVGLGASGIASARFAINQGASVTVTDIAPAKDLADHAHKALAMGVDLELGRHETETFERADLIVISPGVPHTIPQILRARSKKVPVIGEIELASRFIREPVIAVSGTNGKTTTTTLLGKMLENSGFKAFVGGNIGNPLIDYVDQKIKADIVIAEISSFQLDTIETFRPKVSVLLNITEDHMDRYPDFEAYTSSKYRIFENQQADDIAVINGSDPLIRSITQNIKAKKMTFYHREDKNAAALNSATINWNGSSNAAFIGLQSQGKQTGSIALSGYKLAGRHNLENAAAASLAALAVGGRLEAIQSTLNNFQGLSHRLEFIATVSGVRFFNDSKATNVDAVARALEAFSSPVVLIMGGRDKGGKFGSLKELVHKHTKKLIVMGEAKEKVKSALGDVCLQAAQTADGMEDAVLLAYQAARPGDVVLLAPGCASFDMYSSYAQRGKAFCAAVKQLQ</sequence>
<dbReference type="UniPathway" id="UPA00219"/>
<comment type="pathway">
    <text evidence="2 9">Cell wall biogenesis; peptidoglycan biosynthesis.</text>
</comment>
<keyword evidence="5 9" id="KW-0132">Cell division</keyword>
<comment type="subcellular location">
    <subcellularLocation>
        <location evidence="1 9">Cytoplasm</location>
    </subcellularLocation>
</comment>
<keyword evidence="9" id="KW-0133">Cell shape</keyword>